<dbReference type="GeneID" id="5033398"/>
<dbReference type="Proteomes" id="UP000000600">
    <property type="component" value="Unassembled WGS sequence"/>
</dbReference>
<dbReference type="STRING" id="5888.A0DAZ9"/>
<keyword evidence="2" id="KW-0677">Repeat</keyword>
<name>A0DAZ9_PARTE</name>
<dbReference type="PANTHER" id="PTHR19920">
    <property type="entry name" value="WD40 PROTEIN CIAO1"/>
    <property type="match status" value="1"/>
</dbReference>
<dbReference type="AlphaFoldDB" id="A0DAZ9"/>
<dbReference type="InParanoid" id="A0DAZ9"/>
<dbReference type="Pfam" id="PF00400">
    <property type="entry name" value="WD40"/>
    <property type="match status" value="4"/>
</dbReference>
<dbReference type="InterPro" id="IPR036322">
    <property type="entry name" value="WD40_repeat_dom_sf"/>
</dbReference>
<dbReference type="OMA" id="ICENRIR"/>
<proteinExistence type="predicted"/>
<dbReference type="PROSITE" id="PS50082">
    <property type="entry name" value="WD_REPEATS_2"/>
    <property type="match status" value="3"/>
</dbReference>
<dbReference type="RefSeq" id="XP_001447613.1">
    <property type="nucleotide sequence ID" value="XM_001447576.1"/>
</dbReference>
<evidence type="ECO:0000313" key="5">
    <source>
        <dbReference type="Proteomes" id="UP000000600"/>
    </source>
</evidence>
<sequence length="408" mass="48088">MLKIGFQTQNYQDLNTQNLFIKKQQSTQDNQIICENRIRLLNNSWITKISSKLASFKLFQEYQPIKNILDNLNEQTSNMFEFSEKQLISPKLCATLEQKDLCYAIVFDPQGKIMVSGCGNKIIIWNFENGQIQEVNSLLEHQKEITCLVYSQISNYFISGSSDGSIRLWNSENNNQWYSSRPYYEHNEWIYCMIITQNEDQLISSSADFTIKIWSIDFINYELTFLYSLSYHTSDVNSLSLNESEKVLVSCGYDSLIIIWQKGVKNQWSFQQIVNQSTQENGYHVRFLKEDQFIWLPSKSNMLCVYQNNNGKFEEIVDKRVLFKKDNQGCVNLPFFPIIFMKNKNLICLRHSLHILLLKELNNGYISIVQELYCQDWSTYGAVTNNGQYLIYWGENKKKYDIYELQYQ</sequence>
<evidence type="ECO:0000256" key="2">
    <source>
        <dbReference type="ARBA" id="ARBA00022737"/>
    </source>
</evidence>
<feature type="repeat" description="WD" evidence="3">
    <location>
        <begin position="138"/>
        <end position="179"/>
    </location>
</feature>
<reference evidence="4 5" key="1">
    <citation type="journal article" date="2006" name="Nature">
        <title>Global trends of whole-genome duplications revealed by the ciliate Paramecium tetraurelia.</title>
        <authorList>
            <consortium name="Genoscope"/>
            <person name="Aury J.-M."/>
            <person name="Jaillon O."/>
            <person name="Duret L."/>
            <person name="Noel B."/>
            <person name="Jubin C."/>
            <person name="Porcel B.M."/>
            <person name="Segurens B."/>
            <person name="Daubin V."/>
            <person name="Anthouard V."/>
            <person name="Aiach N."/>
            <person name="Arnaiz O."/>
            <person name="Billaut A."/>
            <person name="Beisson J."/>
            <person name="Blanc I."/>
            <person name="Bouhouche K."/>
            <person name="Camara F."/>
            <person name="Duharcourt S."/>
            <person name="Guigo R."/>
            <person name="Gogendeau D."/>
            <person name="Katinka M."/>
            <person name="Keller A.-M."/>
            <person name="Kissmehl R."/>
            <person name="Klotz C."/>
            <person name="Koll F."/>
            <person name="Le Moue A."/>
            <person name="Lepere C."/>
            <person name="Malinsky S."/>
            <person name="Nowacki M."/>
            <person name="Nowak J.K."/>
            <person name="Plattner H."/>
            <person name="Poulain J."/>
            <person name="Ruiz F."/>
            <person name="Serrano V."/>
            <person name="Zagulski M."/>
            <person name="Dessen P."/>
            <person name="Betermier M."/>
            <person name="Weissenbach J."/>
            <person name="Scarpelli C."/>
            <person name="Schachter V."/>
            <person name="Sperling L."/>
            <person name="Meyer E."/>
            <person name="Cohen J."/>
            <person name="Wincker P."/>
        </authorList>
    </citation>
    <scope>NUCLEOTIDE SEQUENCE [LARGE SCALE GENOMIC DNA]</scope>
    <source>
        <strain evidence="4 5">Stock d4-2</strain>
    </source>
</reference>
<dbReference type="PRINTS" id="PR00320">
    <property type="entry name" value="GPROTEINBRPT"/>
</dbReference>
<dbReference type="InterPro" id="IPR001680">
    <property type="entry name" value="WD40_rpt"/>
</dbReference>
<dbReference type="PANTHER" id="PTHR19920:SF0">
    <property type="entry name" value="CYTOSOLIC IRON-SULFUR PROTEIN ASSEMBLY PROTEIN CIAO1-RELATED"/>
    <property type="match status" value="1"/>
</dbReference>
<accession>A0DAZ9</accession>
<feature type="repeat" description="WD" evidence="3">
    <location>
        <begin position="229"/>
        <end position="261"/>
    </location>
</feature>
<keyword evidence="1 3" id="KW-0853">WD repeat</keyword>
<keyword evidence="5" id="KW-1185">Reference proteome</keyword>
<gene>
    <name evidence="4" type="ORF">GSPATT00039373001</name>
</gene>
<dbReference type="SMART" id="SM00320">
    <property type="entry name" value="WD40"/>
    <property type="match status" value="4"/>
</dbReference>
<protein>
    <submittedName>
        <fullName evidence="4">Uncharacterized protein</fullName>
    </submittedName>
</protein>
<dbReference type="eggNOG" id="KOG0266">
    <property type="taxonomic scope" value="Eukaryota"/>
</dbReference>
<evidence type="ECO:0000256" key="3">
    <source>
        <dbReference type="PROSITE-ProRule" id="PRU00221"/>
    </source>
</evidence>
<dbReference type="PROSITE" id="PS50294">
    <property type="entry name" value="WD_REPEATS_REGION"/>
    <property type="match status" value="3"/>
</dbReference>
<evidence type="ECO:0000256" key="1">
    <source>
        <dbReference type="ARBA" id="ARBA00022574"/>
    </source>
</evidence>
<dbReference type="EMBL" id="CT868354">
    <property type="protein sequence ID" value="CAK80216.1"/>
    <property type="molecule type" value="Genomic_DNA"/>
</dbReference>
<organism evidence="4 5">
    <name type="scientific">Paramecium tetraurelia</name>
    <dbReference type="NCBI Taxonomy" id="5888"/>
    <lineage>
        <taxon>Eukaryota</taxon>
        <taxon>Sar</taxon>
        <taxon>Alveolata</taxon>
        <taxon>Ciliophora</taxon>
        <taxon>Intramacronucleata</taxon>
        <taxon>Oligohymenophorea</taxon>
        <taxon>Peniculida</taxon>
        <taxon>Parameciidae</taxon>
        <taxon>Paramecium</taxon>
    </lineage>
</organism>
<feature type="repeat" description="WD" evidence="3">
    <location>
        <begin position="183"/>
        <end position="217"/>
    </location>
</feature>
<evidence type="ECO:0000313" key="4">
    <source>
        <dbReference type="EMBL" id="CAK80216.1"/>
    </source>
</evidence>
<dbReference type="SUPFAM" id="SSF50978">
    <property type="entry name" value="WD40 repeat-like"/>
    <property type="match status" value="1"/>
</dbReference>
<dbReference type="InterPro" id="IPR020472">
    <property type="entry name" value="WD40_PAC1"/>
</dbReference>
<dbReference type="Gene3D" id="2.130.10.10">
    <property type="entry name" value="YVTN repeat-like/Quinoprotein amine dehydrogenase"/>
    <property type="match status" value="1"/>
</dbReference>
<dbReference type="InterPro" id="IPR015943">
    <property type="entry name" value="WD40/YVTN_repeat-like_dom_sf"/>
</dbReference>
<dbReference type="HOGENOM" id="CLU_019203_0_1_1"/>
<dbReference type="KEGG" id="ptm:GSPATT00039373001"/>
<dbReference type="OrthoDB" id="307276at2759"/>